<dbReference type="EMBL" id="JAULBC010000008">
    <property type="protein sequence ID" value="MEX6690370.1"/>
    <property type="molecule type" value="Genomic_DNA"/>
</dbReference>
<protein>
    <recommendedName>
        <fullName evidence="4">VCBS repeat-containing protein</fullName>
    </recommendedName>
</protein>
<dbReference type="PROSITE" id="PS51257">
    <property type="entry name" value="PROKAR_LIPOPROTEIN"/>
    <property type="match status" value="1"/>
</dbReference>
<keyword evidence="3" id="KW-1185">Reference proteome</keyword>
<comment type="caution">
    <text evidence="2">The sequence shown here is derived from an EMBL/GenBank/DDBJ whole genome shotgun (WGS) entry which is preliminary data.</text>
</comment>
<feature type="chain" id="PRO_5045493901" description="VCBS repeat-containing protein" evidence="1">
    <location>
        <begin position="23"/>
        <end position="263"/>
    </location>
</feature>
<gene>
    <name evidence="2" type="ORF">QTN47_22860</name>
</gene>
<evidence type="ECO:0000256" key="1">
    <source>
        <dbReference type="SAM" id="SignalP"/>
    </source>
</evidence>
<accession>A0ABV3ZLH6</accession>
<reference evidence="2 3" key="1">
    <citation type="submission" date="2023-07" db="EMBL/GenBank/DDBJ databases">
        <authorList>
            <person name="Lian W.-H."/>
        </authorList>
    </citation>
    <scope>NUCLEOTIDE SEQUENCE [LARGE SCALE GENOMIC DNA]</scope>
    <source>
        <strain evidence="2 3">SYSU DXS3180</strain>
    </source>
</reference>
<name>A0ABV3ZLH6_9BACT</name>
<evidence type="ECO:0000313" key="3">
    <source>
        <dbReference type="Proteomes" id="UP001560573"/>
    </source>
</evidence>
<evidence type="ECO:0008006" key="4">
    <source>
        <dbReference type="Google" id="ProtNLM"/>
    </source>
</evidence>
<proteinExistence type="predicted"/>
<organism evidence="2 3">
    <name type="scientific">Danxiaibacter flavus</name>
    <dbReference type="NCBI Taxonomy" id="3049108"/>
    <lineage>
        <taxon>Bacteria</taxon>
        <taxon>Pseudomonadati</taxon>
        <taxon>Bacteroidota</taxon>
        <taxon>Chitinophagia</taxon>
        <taxon>Chitinophagales</taxon>
        <taxon>Chitinophagaceae</taxon>
        <taxon>Danxiaibacter</taxon>
    </lineage>
</organism>
<sequence>MQLRHYASLLVGLVFISCNQNASVKSTNKIVDSTKTSVAPAVEDSLQYAIDLNSYAGLPFWTSDMAHAGANGYIDTFTIGENELRIVHQNEEYDGLVEVNKNGRWYKVWQFENLGNHNDYDRTQDLNRDGYNDLIFYWKWSAEVHFFDPSKSCFSPEINCELAESWERLDSSAGTYYEVREGKLLQPVRSALFKFKNFEKIELANLTLTFDSGDENYYIKKAALRYANSDQVDEIKVPEKMSVIDFDYKGFWKEKQAHITGNQ</sequence>
<evidence type="ECO:0000313" key="2">
    <source>
        <dbReference type="EMBL" id="MEX6690370.1"/>
    </source>
</evidence>
<dbReference type="Proteomes" id="UP001560573">
    <property type="component" value="Unassembled WGS sequence"/>
</dbReference>
<feature type="signal peptide" evidence="1">
    <location>
        <begin position="1"/>
        <end position="22"/>
    </location>
</feature>
<keyword evidence="1" id="KW-0732">Signal</keyword>